<reference evidence="1" key="1">
    <citation type="submission" date="2021-03" db="EMBL/GenBank/DDBJ databases">
        <title>Evolutionary priming and transition to the ectomycorrhizal habit in an iconic lineage of mushroom-forming fungi: is preadaptation a requirement?</title>
        <authorList>
            <consortium name="DOE Joint Genome Institute"/>
            <person name="Looney B.P."/>
            <person name="Miyauchi S."/>
            <person name="Morin E."/>
            <person name="Drula E."/>
            <person name="Courty P.E."/>
            <person name="Chicoki N."/>
            <person name="Fauchery L."/>
            <person name="Kohler A."/>
            <person name="Kuo A."/>
            <person name="LaButti K."/>
            <person name="Pangilinan J."/>
            <person name="Lipzen A."/>
            <person name="Riley R."/>
            <person name="Andreopoulos W."/>
            <person name="He G."/>
            <person name="Johnson J."/>
            <person name="Barry K.W."/>
            <person name="Grigoriev I.V."/>
            <person name="Nagy L."/>
            <person name="Hibbett D."/>
            <person name="Henrissat B."/>
            <person name="Matheny P.B."/>
            <person name="Labbe J."/>
            <person name="Martin A.F."/>
        </authorList>
    </citation>
    <scope>NUCLEOTIDE SEQUENCE</scope>
    <source>
        <strain evidence="1">BPL698</strain>
    </source>
</reference>
<evidence type="ECO:0000313" key="2">
    <source>
        <dbReference type="Proteomes" id="UP001207468"/>
    </source>
</evidence>
<accession>A0ACC0TUU4</accession>
<protein>
    <submittedName>
        <fullName evidence="1">Uncharacterized protein</fullName>
    </submittedName>
</protein>
<dbReference type="Proteomes" id="UP001207468">
    <property type="component" value="Unassembled WGS sequence"/>
</dbReference>
<proteinExistence type="predicted"/>
<name>A0ACC0TUU4_9AGAM</name>
<evidence type="ECO:0000313" key="1">
    <source>
        <dbReference type="EMBL" id="KAI9448889.1"/>
    </source>
</evidence>
<gene>
    <name evidence="1" type="ORF">F5148DRAFT_1153303</name>
</gene>
<comment type="caution">
    <text evidence="1">The sequence shown here is derived from an EMBL/GenBank/DDBJ whole genome shotgun (WGS) entry which is preliminary data.</text>
</comment>
<dbReference type="EMBL" id="JAGFNK010000547">
    <property type="protein sequence ID" value="KAI9448889.1"/>
    <property type="molecule type" value="Genomic_DNA"/>
</dbReference>
<sequence length="254" mass="28354">MRNLEKSSKTSRKPLKTSKPMLLVHGIKKEQKLEGKVCLSLDAWTSSNQYPFLAIVAHYVTNDGQLGENVAEVVWATLELFGLFRKIIALVMDNTSNNNTLMTLLEWRCQQWGYRSWHTMHACVACLIPFTWLLSSFLKALGVISKVEGKQAAMHGGNYQDNVTAPLSHEHDNNAVGDDKDDESVVDMPDADADTANVDAADSILSGIGRLWKIVKSVHSSPQRCQSWAREIQFVQLEGGQALDYRNTINSYVS</sequence>
<keyword evidence="2" id="KW-1185">Reference proteome</keyword>
<organism evidence="1 2">
    <name type="scientific">Russula earlei</name>
    <dbReference type="NCBI Taxonomy" id="71964"/>
    <lineage>
        <taxon>Eukaryota</taxon>
        <taxon>Fungi</taxon>
        <taxon>Dikarya</taxon>
        <taxon>Basidiomycota</taxon>
        <taxon>Agaricomycotina</taxon>
        <taxon>Agaricomycetes</taxon>
        <taxon>Russulales</taxon>
        <taxon>Russulaceae</taxon>
        <taxon>Russula</taxon>
    </lineage>
</organism>